<gene>
    <name evidence="1" type="ORF">AN396_02100</name>
</gene>
<dbReference type="EMBL" id="LJDB01000016">
    <property type="protein sequence ID" value="ONI42267.1"/>
    <property type="molecule type" value="Genomic_DNA"/>
</dbReference>
<dbReference type="Proteomes" id="UP000188605">
    <property type="component" value="Unassembled WGS sequence"/>
</dbReference>
<organism evidence="1 2">
    <name type="scientific">Candidatus Epulonipiscium fishelsonii</name>
    <dbReference type="NCBI Taxonomy" id="77094"/>
    <lineage>
        <taxon>Bacteria</taxon>
        <taxon>Bacillati</taxon>
        <taxon>Bacillota</taxon>
        <taxon>Clostridia</taxon>
        <taxon>Lachnospirales</taxon>
        <taxon>Lachnospiraceae</taxon>
        <taxon>Candidatus Epulonipiscium</taxon>
    </lineage>
</organism>
<accession>A0ACC8XFN6</accession>
<proteinExistence type="predicted"/>
<evidence type="ECO:0000313" key="2">
    <source>
        <dbReference type="Proteomes" id="UP000188605"/>
    </source>
</evidence>
<sequence>MNNLKLLIKNSNHILLGAHVQPDGDAIGALVAVAGICKFFHIPYTVLIEEIPSRYNYLVENLNYAQNYDGDFDTFISVDCGDKERLAKDYRELFDKATVTISIDHHHTNTDFAEYNYVDREGSSTCEIVYKIIKSLEVDITEDMAKAIYSGIVYDTGGFMHANTAPSTLNAVAYLMEHFKLNYPQMYYTVLRMKTQQQLKVANIVNKNMYFIKDGLIGLSYVSFEEMNEISAKREDMSSAIYEIKNIENVKIAGFIYPLKQNQYKLSLRSDNPFDVSQVCMKFGGGGHIRASGATLEGDLQSVLTKVQSEIEKLID</sequence>
<keyword evidence="2" id="KW-1185">Reference proteome</keyword>
<evidence type="ECO:0000313" key="1">
    <source>
        <dbReference type="EMBL" id="ONI42267.1"/>
    </source>
</evidence>
<name>A0ACC8XFN6_9FIRM</name>
<comment type="caution">
    <text evidence="1">The sequence shown here is derived from an EMBL/GenBank/DDBJ whole genome shotgun (WGS) entry which is preliminary data.</text>
</comment>
<reference evidence="1" key="1">
    <citation type="submission" date="2016-08" db="EMBL/GenBank/DDBJ databases">
        <authorList>
            <person name="Ngugi D.K."/>
            <person name="Miyake S."/>
            <person name="Stingl U."/>
        </authorList>
    </citation>
    <scope>NUCLEOTIDE SEQUENCE</scope>
    <source>
        <strain evidence="1">SCG-B11WGA-EpuloA1</strain>
    </source>
</reference>
<protein>
    <submittedName>
        <fullName evidence="1">Uncharacterized protein</fullName>
    </submittedName>
</protein>